<evidence type="ECO:0000313" key="2">
    <source>
        <dbReference type="Proteomes" id="UP000538031"/>
    </source>
</evidence>
<dbReference type="InterPro" id="IPR014729">
    <property type="entry name" value="Rossmann-like_a/b/a_fold"/>
</dbReference>
<comment type="caution">
    <text evidence="1">The sequence shown here is derived from an EMBL/GenBank/DDBJ whole genome shotgun (WGS) entry which is preliminary data.</text>
</comment>
<dbReference type="InterPro" id="IPR055834">
    <property type="entry name" value="DUF7411"/>
</dbReference>
<evidence type="ECO:0008006" key="3">
    <source>
        <dbReference type="Google" id="ProtNLM"/>
    </source>
</evidence>
<proteinExistence type="predicted"/>
<dbReference type="Gene3D" id="3.40.50.620">
    <property type="entry name" value="HUPs"/>
    <property type="match status" value="1"/>
</dbReference>
<reference evidence="2" key="1">
    <citation type="journal article" date="2020" name="bioRxiv">
        <title>A rank-normalized archaeal taxonomy based on genome phylogeny resolves widespread incomplete and uneven classifications.</title>
        <authorList>
            <person name="Rinke C."/>
            <person name="Chuvochina M."/>
            <person name="Mussig A.J."/>
            <person name="Chaumeil P.-A."/>
            <person name="Waite D.W."/>
            <person name="Whitman W.B."/>
            <person name="Parks D.H."/>
            <person name="Hugenholtz P."/>
        </authorList>
    </citation>
    <scope>NUCLEOTIDE SEQUENCE [LARGE SCALE GENOMIC DNA]</scope>
</reference>
<sequence length="201" mass="22549">MNACVLYSGGKDSSLAAVMLQRLGIQPELVTVNFGIHDSWKPASEAAASLGFPHRVLKLGDEILMDAAETIINDGFPNNGIKHIHRMAVEAAATEYDMVADGTRRDDRTPKLTRDEIQSLEDRLNIEYVNLDGLGHRTVNRLASMLFSLRRERSSIDNSSDYEVEVRLLLEEMGHSSESFFPVHFQTRVTGWNTKMKEDAK</sequence>
<organism evidence="1 2">
    <name type="scientific">Methanothermobacter thermautotrophicus</name>
    <name type="common">Methanobacterium thermoformicicum</name>
    <dbReference type="NCBI Taxonomy" id="145262"/>
    <lineage>
        <taxon>Archaea</taxon>
        <taxon>Methanobacteriati</taxon>
        <taxon>Methanobacteriota</taxon>
        <taxon>Methanomada group</taxon>
        <taxon>Methanobacteria</taxon>
        <taxon>Methanobacteriales</taxon>
        <taxon>Methanobacteriaceae</taxon>
        <taxon>Methanothermobacter</taxon>
    </lineage>
</organism>
<dbReference type="NCBIfam" id="NF011155">
    <property type="entry name" value="PRK14561.1"/>
    <property type="match status" value="1"/>
</dbReference>
<dbReference type="Pfam" id="PF24167">
    <property type="entry name" value="DUF7411"/>
    <property type="match status" value="1"/>
</dbReference>
<gene>
    <name evidence="1" type="ORF">HA285_06170</name>
</gene>
<accession>A0A7J4MXS4</accession>
<evidence type="ECO:0000313" key="1">
    <source>
        <dbReference type="EMBL" id="HIH65162.1"/>
    </source>
</evidence>
<dbReference type="Proteomes" id="UP000538031">
    <property type="component" value="Unassembled WGS sequence"/>
</dbReference>
<name>A0A7J4MXS4_METTF</name>
<protein>
    <recommendedName>
        <fullName evidence="3">Asparagine synthetase domain-containing protein</fullName>
    </recommendedName>
</protein>
<dbReference type="SUPFAM" id="SSF52402">
    <property type="entry name" value="Adenine nucleotide alpha hydrolases-like"/>
    <property type="match status" value="1"/>
</dbReference>
<dbReference type="AlphaFoldDB" id="A0A7J4MXS4"/>
<dbReference type="EMBL" id="DUHT01000066">
    <property type="protein sequence ID" value="HIH65162.1"/>
    <property type="molecule type" value="Genomic_DNA"/>
</dbReference>